<evidence type="ECO:0000313" key="3">
    <source>
        <dbReference type="Proteomes" id="UP000813444"/>
    </source>
</evidence>
<protein>
    <submittedName>
        <fullName evidence="2">Uncharacterized protein</fullName>
    </submittedName>
</protein>
<dbReference type="EMBL" id="JAGPNK010000012">
    <property type="protein sequence ID" value="KAH7310449.1"/>
    <property type="molecule type" value="Genomic_DNA"/>
</dbReference>
<dbReference type="Proteomes" id="UP000813444">
    <property type="component" value="Unassembled WGS sequence"/>
</dbReference>
<accession>A0A8K0SHM6</accession>
<organism evidence="2 3">
    <name type="scientific">Stachybotrys elegans</name>
    <dbReference type="NCBI Taxonomy" id="80388"/>
    <lineage>
        <taxon>Eukaryota</taxon>
        <taxon>Fungi</taxon>
        <taxon>Dikarya</taxon>
        <taxon>Ascomycota</taxon>
        <taxon>Pezizomycotina</taxon>
        <taxon>Sordariomycetes</taxon>
        <taxon>Hypocreomycetidae</taxon>
        <taxon>Hypocreales</taxon>
        <taxon>Stachybotryaceae</taxon>
        <taxon>Stachybotrys</taxon>
    </lineage>
</organism>
<evidence type="ECO:0000313" key="2">
    <source>
        <dbReference type="EMBL" id="KAH7310449.1"/>
    </source>
</evidence>
<proteinExistence type="predicted"/>
<keyword evidence="3" id="KW-1185">Reference proteome</keyword>
<keyword evidence="1" id="KW-1133">Transmembrane helix</keyword>
<reference evidence="2" key="1">
    <citation type="journal article" date="2021" name="Nat. Commun.">
        <title>Genetic determinants of endophytism in the Arabidopsis root mycobiome.</title>
        <authorList>
            <person name="Mesny F."/>
            <person name="Miyauchi S."/>
            <person name="Thiergart T."/>
            <person name="Pickel B."/>
            <person name="Atanasova L."/>
            <person name="Karlsson M."/>
            <person name="Huettel B."/>
            <person name="Barry K.W."/>
            <person name="Haridas S."/>
            <person name="Chen C."/>
            <person name="Bauer D."/>
            <person name="Andreopoulos W."/>
            <person name="Pangilinan J."/>
            <person name="LaButti K."/>
            <person name="Riley R."/>
            <person name="Lipzen A."/>
            <person name="Clum A."/>
            <person name="Drula E."/>
            <person name="Henrissat B."/>
            <person name="Kohler A."/>
            <person name="Grigoriev I.V."/>
            <person name="Martin F.M."/>
            <person name="Hacquard S."/>
        </authorList>
    </citation>
    <scope>NUCLEOTIDE SEQUENCE</scope>
    <source>
        <strain evidence="2">MPI-CAGE-CH-0235</strain>
    </source>
</reference>
<comment type="caution">
    <text evidence="2">The sequence shown here is derived from an EMBL/GenBank/DDBJ whole genome shotgun (WGS) entry which is preliminary data.</text>
</comment>
<evidence type="ECO:0000256" key="1">
    <source>
        <dbReference type="SAM" id="Phobius"/>
    </source>
</evidence>
<keyword evidence="1" id="KW-0812">Transmembrane</keyword>
<gene>
    <name evidence="2" type="ORF">B0I35DRAFT_74406</name>
</gene>
<keyword evidence="1" id="KW-0472">Membrane</keyword>
<feature type="transmembrane region" description="Helical" evidence="1">
    <location>
        <begin position="15"/>
        <end position="32"/>
    </location>
</feature>
<name>A0A8K0SHM6_9HYPO</name>
<sequence>MVIWCGTVALLDRSLLNPCCLFLVAYFSLLLARKEEKAASLGLTLMCSFWLDSPSCWGGCLILSVCWCCPARACCDGCRGRTATEATGNFTTARHTHTQSIQQGRR</sequence>
<dbReference type="AlphaFoldDB" id="A0A8K0SHM6"/>